<feature type="transmembrane region" description="Helical" evidence="1">
    <location>
        <begin position="150"/>
        <end position="168"/>
    </location>
</feature>
<dbReference type="RefSeq" id="WP_234616392.1">
    <property type="nucleotide sequence ID" value="NZ_CP098806.1"/>
</dbReference>
<feature type="chain" id="PRO_5040874300" description="DUF4178 domain-containing protein" evidence="2">
    <location>
        <begin position="19"/>
        <end position="244"/>
    </location>
</feature>
<protein>
    <recommendedName>
        <fullName evidence="5">DUF4178 domain-containing protein</fullName>
    </recommendedName>
</protein>
<feature type="signal peptide" evidence="2">
    <location>
        <begin position="1"/>
        <end position="18"/>
    </location>
</feature>
<keyword evidence="1" id="KW-0472">Membrane</keyword>
<keyword evidence="4" id="KW-1185">Reference proteome</keyword>
<comment type="caution">
    <text evidence="3">The sequence shown here is derived from an EMBL/GenBank/DDBJ whole genome shotgun (WGS) entry which is preliminary data.</text>
</comment>
<name>A0A9X1PER7_9BACT</name>
<proteinExistence type="predicted"/>
<accession>A0A9X1PER7</accession>
<evidence type="ECO:0000313" key="4">
    <source>
        <dbReference type="Proteomes" id="UP001139700"/>
    </source>
</evidence>
<keyword evidence="1" id="KW-0812">Transmembrane</keyword>
<keyword evidence="1" id="KW-1133">Transmembrane helix</keyword>
<evidence type="ECO:0008006" key="5">
    <source>
        <dbReference type="Google" id="ProtNLM"/>
    </source>
</evidence>
<reference evidence="3" key="1">
    <citation type="submission" date="2021-12" db="EMBL/GenBank/DDBJ databases">
        <title>Novel species in genus Dyadobacter.</title>
        <authorList>
            <person name="Ma C."/>
        </authorList>
    </citation>
    <scope>NUCLEOTIDE SEQUENCE</scope>
    <source>
        <strain evidence="3">CY399</strain>
    </source>
</reference>
<gene>
    <name evidence="3" type="ORF">LXM24_26380</name>
</gene>
<evidence type="ECO:0000256" key="1">
    <source>
        <dbReference type="SAM" id="Phobius"/>
    </source>
</evidence>
<dbReference type="EMBL" id="JAJTTA010000008">
    <property type="protein sequence ID" value="MCF0043661.1"/>
    <property type="molecule type" value="Genomic_DNA"/>
</dbReference>
<dbReference type="AlphaFoldDB" id="A0A9X1PER7"/>
<evidence type="ECO:0000256" key="2">
    <source>
        <dbReference type="SAM" id="SignalP"/>
    </source>
</evidence>
<sequence>MRYFLLCCLLFLATNLSAQVLLGPWADPGFRPSSKQTGYFELRKGAKVFDQLGKEVLIGQDEVISVTSFYTGSYNGYSGDWGMALVDNLEGPKSGVYELYIPENELGKRLNRSDFSRETFNDNAKDNLVSGYEGVLYRKPIEAAEFRKNVMLSLLGLAIAVFAIYFLLGGKRSCPKCNQRWSRVKLKSVYAGTNTYQGTRTVRKDVQGGSGGYVEVDEPYTYSKKVYHRFYKCKKCEHGWDVIS</sequence>
<organism evidence="3 4">
    <name type="scientific">Dyadobacter fanqingshengii</name>
    <dbReference type="NCBI Taxonomy" id="2906443"/>
    <lineage>
        <taxon>Bacteria</taxon>
        <taxon>Pseudomonadati</taxon>
        <taxon>Bacteroidota</taxon>
        <taxon>Cytophagia</taxon>
        <taxon>Cytophagales</taxon>
        <taxon>Spirosomataceae</taxon>
        <taxon>Dyadobacter</taxon>
    </lineage>
</organism>
<evidence type="ECO:0000313" key="3">
    <source>
        <dbReference type="EMBL" id="MCF0043661.1"/>
    </source>
</evidence>
<keyword evidence="2" id="KW-0732">Signal</keyword>
<dbReference type="Proteomes" id="UP001139700">
    <property type="component" value="Unassembled WGS sequence"/>
</dbReference>